<organism evidence="2 3">
    <name type="scientific">Pseudoalteromonas luteoviolacea H33</name>
    <dbReference type="NCBI Taxonomy" id="1365251"/>
    <lineage>
        <taxon>Bacteria</taxon>
        <taxon>Pseudomonadati</taxon>
        <taxon>Pseudomonadota</taxon>
        <taxon>Gammaproteobacteria</taxon>
        <taxon>Alteromonadales</taxon>
        <taxon>Pseudoalteromonadaceae</taxon>
        <taxon>Pseudoalteromonas</taxon>
    </lineage>
</organism>
<dbReference type="AlphaFoldDB" id="A0A167BMX0"/>
<dbReference type="PATRIC" id="fig|1365251.3.peg.4286"/>
<evidence type="ECO:0000313" key="3">
    <source>
        <dbReference type="Proteomes" id="UP000076503"/>
    </source>
</evidence>
<dbReference type="Proteomes" id="UP000076503">
    <property type="component" value="Unassembled WGS sequence"/>
</dbReference>
<keyword evidence="1" id="KW-0732">Signal</keyword>
<sequence>MRYKLIPTIAGLIIGVTSYSAHAKAVSAWGEAEHLNYDAAKDNAILNLGRRYPNVKKVRITECFRVTHPPAYKVGVVACKAKGEIYP</sequence>
<dbReference type="EMBL" id="AUXZ01000110">
    <property type="protein sequence ID" value="KZN46715.1"/>
    <property type="molecule type" value="Genomic_DNA"/>
</dbReference>
<accession>A0A167BMX0</accession>
<protein>
    <recommendedName>
        <fullName evidence="4">UrcA family protein</fullName>
    </recommendedName>
</protein>
<reference evidence="2 3" key="1">
    <citation type="submission" date="2013-07" db="EMBL/GenBank/DDBJ databases">
        <title>Comparative Genomic and Metabolomic Analysis of Twelve Strains of Pseudoalteromonas luteoviolacea.</title>
        <authorList>
            <person name="Vynne N.G."/>
            <person name="Mansson M."/>
            <person name="Gram L."/>
        </authorList>
    </citation>
    <scope>NUCLEOTIDE SEQUENCE [LARGE SCALE GENOMIC DNA]</scope>
    <source>
        <strain evidence="2 3">H33</strain>
    </source>
</reference>
<evidence type="ECO:0008006" key="4">
    <source>
        <dbReference type="Google" id="ProtNLM"/>
    </source>
</evidence>
<dbReference type="RefSeq" id="WP_063363501.1">
    <property type="nucleotide sequence ID" value="NZ_AUXZ01000110.1"/>
</dbReference>
<comment type="caution">
    <text evidence="2">The sequence shown here is derived from an EMBL/GenBank/DDBJ whole genome shotgun (WGS) entry which is preliminary data.</text>
</comment>
<feature type="signal peptide" evidence="1">
    <location>
        <begin position="1"/>
        <end position="23"/>
    </location>
</feature>
<name>A0A167BMX0_9GAMM</name>
<feature type="chain" id="PRO_5007884302" description="UrcA family protein" evidence="1">
    <location>
        <begin position="24"/>
        <end position="87"/>
    </location>
</feature>
<proteinExistence type="predicted"/>
<evidence type="ECO:0000313" key="2">
    <source>
        <dbReference type="EMBL" id="KZN46715.1"/>
    </source>
</evidence>
<evidence type="ECO:0000256" key="1">
    <source>
        <dbReference type="SAM" id="SignalP"/>
    </source>
</evidence>
<gene>
    <name evidence="2" type="ORF">N476_24010</name>
</gene>